<keyword evidence="2" id="KW-0813">Transport</keyword>
<keyword evidence="3" id="KW-0547">Nucleotide-binding</keyword>
<accession>A0A1J7CEF8</accession>
<dbReference type="GO" id="GO:0005886">
    <property type="term" value="C:plasma membrane"/>
    <property type="evidence" value="ECO:0007669"/>
    <property type="project" value="UniProtKB-SubCell"/>
</dbReference>
<dbReference type="GO" id="GO:0016887">
    <property type="term" value="F:ATP hydrolysis activity"/>
    <property type="evidence" value="ECO:0007669"/>
    <property type="project" value="InterPro"/>
</dbReference>
<dbReference type="EMBL" id="MLCF01000032">
    <property type="protein sequence ID" value="OIV38066.1"/>
    <property type="molecule type" value="Genomic_DNA"/>
</dbReference>
<dbReference type="PANTHER" id="PTHR42711">
    <property type="entry name" value="ABC TRANSPORTER ATP-BINDING PROTEIN"/>
    <property type="match status" value="1"/>
</dbReference>
<name>A0A1J7CEF8_9ACTN</name>
<dbReference type="PANTHER" id="PTHR42711:SF4">
    <property type="entry name" value="ABC TRANSPORTER RELATED"/>
    <property type="match status" value="1"/>
</dbReference>
<evidence type="ECO:0000256" key="1">
    <source>
        <dbReference type="ARBA" id="ARBA00004202"/>
    </source>
</evidence>
<dbReference type="SMART" id="SM00382">
    <property type="entry name" value="AAA"/>
    <property type="match status" value="1"/>
</dbReference>
<dbReference type="GO" id="GO:0046677">
    <property type="term" value="P:response to antibiotic"/>
    <property type="evidence" value="ECO:0007669"/>
    <property type="project" value="UniProtKB-KW"/>
</dbReference>
<dbReference type="Pfam" id="PF00005">
    <property type="entry name" value="ABC_tran"/>
    <property type="match status" value="1"/>
</dbReference>
<keyword evidence="5" id="KW-0046">Antibiotic resistance</keyword>
<gene>
    <name evidence="7" type="ORF">BIV57_07750</name>
</gene>
<dbReference type="InterPro" id="IPR003593">
    <property type="entry name" value="AAA+_ATPase"/>
</dbReference>
<sequence length="318" mass="34831">MDFRAPVRPPGLRAALASVVRPRYRTVRAVRGLEFALRPGEVAGFLGPNGAGKTTTMKMLAGILHPTAGTARVLGRVPWRRERSLLRRIALVRGSRPLGGPEELTVLDTLRFQRLLYEVPDAEFRRNLAELGELLELAELMGRQVRALSLGERMRAGLAAALVHRPRVLFLDEPTIGLDVAAAAAVRAFLAGYAERTAATVLLTSHHMPDVEALCRRVLLIERGRVRYDGALDRLAAELAPHQLVRVTPAVAGATAEWERFGTVQERGEGGRVALRVPRAEVPRVVGELLARLPVAELAVEEPPLEAVLARFHQEDAE</sequence>
<proteinExistence type="predicted"/>
<evidence type="ECO:0000313" key="7">
    <source>
        <dbReference type="EMBL" id="OIV38066.1"/>
    </source>
</evidence>
<dbReference type="InterPro" id="IPR017871">
    <property type="entry name" value="ABC_transporter-like_CS"/>
</dbReference>
<evidence type="ECO:0000259" key="6">
    <source>
        <dbReference type="PROSITE" id="PS50893"/>
    </source>
</evidence>
<dbReference type="Proteomes" id="UP000243342">
    <property type="component" value="Unassembled WGS sequence"/>
</dbReference>
<dbReference type="AlphaFoldDB" id="A0A1J7CEF8"/>
<evidence type="ECO:0000256" key="5">
    <source>
        <dbReference type="ARBA" id="ARBA00023251"/>
    </source>
</evidence>
<organism evidence="7 8">
    <name type="scientific">Mangrovactinospora gilvigrisea</name>
    <dbReference type="NCBI Taxonomy" id="1428644"/>
    <lineage>
        <taxon>Bacteria</taxon>
        <taxon>Bacillati</taxon>
        <taxon>Actinomycetota</taxon>
        <taxon>Actinomycetes</taxon>
        <taxon>Kitasatosporales</taxon>
        <taxon>Streptomycetaceae</taxon>
        <taxon>Mangrovactinospora</taxon>
    </lineage>
</organism>
<evidence type="ECO:0000256" key="4">
    <source>
        <dbReference type="ARBA" id="ARBA00022840"/>
    </source>
</evidence>
<dbReference type="InterPro" id="IPR003439">
    <property type="entry name" value="ABC_transporter-like_ATP-bd"/>
</dbReference>
<evidence type="ECO:0000313" key="8">
    <source>
        <dbReference type="Proteomes" id="UP000243342"/>
    </source>
</evidence>
<dbReference type="SUPFAM" id="SSF52540">
    <property type="entry name" value="P-loop containing nucleoside triphosphate hydrolases"/>
    <property type="match status" value="1"/>
</dbReference>
<evidence type="ECO:0000256" key="2">
    <source>
        <dbReference type="ARBA" id="ARBA00022448"/>
    </source>
</evidence>
<dbReference type="GO" id="GO:0005524">
    <property type="term" value="F:ATP binding"/>
    <property type="evidence" value="ECO:0007669"/>
    <property type="project" value="UniProtKB-KW"/>
</dbReference>
<evidence type="ECO:0000256" key="3">
    <source>
        <dbReference type="ARBA" id="ARBA00022741"/>
    </source>
</evidence>
<keyword evidence="4" id="KW-0067">ATP-binding</keyword>
<dbReference type="Gene3D" id="3.40.50.300">
    <property type="entry name" value="P-loop containing nucleotide triphosphate hydrolases"/>
    <property type="match status" value="1"/>
</dbReference>
<comment type="caution">
    <text evidence="7">The sequence shown here is derived from an EMBL/GenBank/DDBJ whole genome shotgun (WGS) entry which is preliminary data.</text>
</comment>
<reference evidence="7 8" key="1">
    <citation type="submission" date="2016-10" db="EMBL/GenBank/DDBJ databases">
        <title>Genome sequence of Streptomyces gilvigriseus MUSC 26.</title>
        <authorList>
            <person name="Lee L.-H."/>
            <person name="Ser H.-L."/>
        </authorList>
    </citation>
    <scope>NUCLEOTIDE SEQUENCE [LARGE SCALE GENOMIC DNA]</scope>
    <source>
        <strain evidence="7 8">MUSC 26</strain>
    </source>
</reference>
<keyword evidence="8" id="KW-1185">Reference proteome</keyword>
<dbReference type="InterPro" id="IPR050763">
    <property type="entry name" value="ABC_transporter_ATP-binding"/>
</dbReference>
<dbReference type="PROSITE" id="PS00211">
    <property type="entry name" value="ABC_TRANSPORTER_1"/>
    <property type="match status" value="1"/>
</dbReference>
<feature type="domain" description="ABC transporter" evidence="6">
    <location>
        <begin position="14"/>
        <end position="248"/>
    </location>
</feature>
<dbReference type="InterPro" id="IPR027417">
    <property type="entry name" value="P-loop_NTPase"/>
</dbReference>
<protein>
    <submittedName>
        <fullName evidence="7">ABC transporter</fullName>
    </submittedName>
</protein>
<dbReference type="STRING" id="1428644.BIV57_07750"/>
<dbReference type="PROSITE" id="PS50893">
    <property type="entry name" value="ABC_TRANSPORTER_2"/>
    <property type="match status" value="1"/>
</dbReference>
<comment type="subcellular location">
    <subcellularLocation>
        <location evidence="1">Cell membrane</location>
        <topology evidence="1">Peripheral membrane protein</topology>
    </subcellularLocation>
</comment>